<dbReference type="InterPro" id="IPR036005">
    <property type="entry name" value="Creatinase/aminopeptidase-like"/>
</dbReference>
<dbReference type="Pfam" id="PF01321">
    <property type="entry name" value="Creatinase_N"/>
    <property type="match status" value="1"/>
</dbReference>
<gene>
    <name evidence="3" type="ORF">dsmv_1159</name>
</gene>
<reference evidence="3 4" key="1">
    <citation type="journal article" date="2013" name="Genome Announc.">
        <title>Draft genome sequences for three mercury-methylating, sulfate-reducing bacteria.</title>
        <authorList>
            <person name="Brown S.D."/>
            <person name="Hurt R.A.Jr."/>
            <person name="Gilmour C.C."/>
            <person name="Elias D.A."/>
        </authorList>
    </citation>
    <scope>NUCLEOTIDE SEQUENCE [LARGE SCALE GENOMIC DNA]</scope>
    <source>
        <strain evidence="3 4">DSM 2059</strain>
    </source>
</reference>
<comment type="caution">
    <text evidence="3">The sequence shown here is derived from an EMBL/GenBank/DDBJ whole genome shotgun (WGS) entry which is preliminary data.</text>
</comment>
<evidence type="ECO:0000259" key="2">
    <source>
        <dbReference type="Pfam" id="PF01321"/>
    </source>
</evidence>
<dbReference type="AlphaFoldDB" id="S7VAR4"/>
<dbReference type="Pfam" id="PF00557">
    <property type="entry name" value="Peptidase_M24"/>
    <property type="match status" value="1"/>
</dbReference>
<dbReference type="PANTHER" id="PTHR46112">
    <property type="entry name" value="AMINOPEPTIDASE"/>
    <property type="match status" value="1"/>
</dbReference>
<keyword evidence="4" id="KW-1185">Reference proteome</keyword>
<dbReference type="SUPFAM" id="SSF55920">
    <property type="entry name" value="Creatinase/aminopeptidase"/>
    <property type="match status" value="1"/>
</dbReference>
<name>S7VAR4_DESML</name>
<protein>
    <submittedName>
        <fullName evidence="3">Peptidase M24</fullName>
    </submittedName>
</protein>
<dbReference type="InterPro" id="IPR000994">
    <property type="entry name" value="Pept_M24"/>
</dbReference>
<organism evidence="3 4">
    <name type="scientific">Desulfococcus multivorans DSM 2059</name>
    <dbReference type="NCBI Taxonomy" id="1121405"/>
    <lineage>
        <taxon>Bacteria</taxon>
        <taxon>Pseudomonadati</taxon>
        <taxon>Thermodesulfobacteriota</taxon>
        <taxon>Desulfobacteria</taxon>
        <taxon>Desulfobacterales</taxon>
        <taxon>Desulfococcaceae</taxon>
        <taxon>Desulfococcus</taxon>
    </lineage>
</organism>
<dbReference type="PANTHER" id="PTHR46112:SF2">
    <property type="entry name" value="XAA-PRO AMINOPEPTIDASE P-RELATED"/>
    <property type="match status" value="1"/>
</dbReference>
<evidence type="ECO:0000313" key="3">
    <source>
        <dbReference type="EMBL" id="EPR43759.1"/>
    </source>
</evidence>
<dbReference type="OrthoDB" id="9806388at2"/>
<feature type="domain" description="Creatinase N-terminal" evidence="2">
    <location>
        <begin position="16"/>
        <end position="141"/>
    </location>
</feature>
<accession>S7VAR4</accession>
<sequence>MYRSDGKVPEAEIKQRIDRLQSQLGDAGADAALIVQKADLYYFSGTVQDAHLYIPREGKPLLMARKALERAAAESSVGDIVPLKSARQIPEILKRNAYPTPKTLGMELDVLSANLYLDYQRIFDGSVILDVSRFIRLTRMIKSPYEIGILREAGRKADELYAGIPSMIREGIPEVELAGLVEARARKLGHQGTVRMRLWGSEMFFGHLMAGPSAAVPSFLASPTGGEGTGPAVGQSAGFRPVGRNEPIMVDYPFVYQGYISDQTRIFAVGAISDEWLRAQEAMIEIQSLIQKAARPGASVGELYDMAVARAAELGYADHFMGAGPGRVRFIGHGTGLELDEYPFIAKGRKTPIAEGMCIALEPKLIFPGKGVVGTENTHIVTPDGLMPLTTFNEGIVRVD</sequence>
<dbReference type="InterPro" id="IPR029149">
    <property type="entry name" value="Creatin/AminoP/Spt16_N"/>
</dbReference>
<dbReference type="Proteomes" id="UP000014977">
    <property type="component" value="Unassembled WGS sequence"/>
</dbReference>
<dbReference type="Gene3D" id="3.90.230.10">
    <property type="entry name" value="Creatinase/methionine aminopeptidase superfamily"/>
    <property type="match status" value="1"/>
</dbReference>
<evidence type="ECO:0000313" key="4">
    <source>
        <dbReference type="Proteomes" id="UP000014977"/>
    </source>
</evidence>
<dbReference type="PATRIC" id="fig|1121405.3.peg.436"/>
<dbReference type="EMBL" id="ATHJ01000043">
    <property type="protein sequence ID" value="EPR43759.1"/>
    <property type="molecule type" value="Genomic_DNA"/>
</dbReference>
<evidence type="ECO:0000259" key="1">
    <source>
        <dbReference type="Pfam" id="PF00557"/>
    </source>
</evidence>
<dbReference type="STRING" id="897.B2D07_11185"/>
<dbReference type="InterPro" id="IPR050659">
    <property type="entry name" value="Peptidase_M24B"/>
</dbReference>
<dbReference type="Gene3D" id="3.40.350.10">
    <property type="entry name" value="Creatinase/prolidase N-terminal domain"/>
    <property type="match status" value="1"/>
</dbReference>
<dbReference type="InterPro" id="IPR000587">
    <property type="entry name" value="Creatinase_N"/>
</dbReference>
<proteinExistence type="predicted"/>
<dbReference type="eggNOG" id="COG0006">
    <property type="taxonomic scope" value="Bacteria"/>
</dbReference>
<dbReference type="RefSeq" id="WP_020875479.1">
    <property type="nucleotide sequence ID" value="NZ_ATHJ01000043.1"/>
</dbReference>
<dbReference type="SUPFAM" id="SSF53092">
    <property type="entry name" value="Creatinase/prolidase N-terminal domain"/>
    <property type="match status" value="1"/>
</dbReference>
<feature type="domain" description="Peptidase M24" evidence="1">
    <location>
        <begin position="150"/>
        <end position="382"/>
    </location>
</feature>